<dbReference type="SUPFAM" id="SSF52540">
    <property type="entry name" value="P-loop containing nucleoside triphosphate hydrolases"/>
    <property type="match status" value="1"/>
</dbReference>
<keyword evidence="15" id="KW-1185">Reference proteome</keyword>
<comment type="subunit">
    <text evidence="11">DNA polymerase III contains a core (composed of alpha, epsilon and theta chains) that associates with a tau subunit. This core dimerizes to form the POLIII' complex. PolIII' associates with the gamma complex (composed of gamma, delta, delta', psi and chi chains) and with the beta chain to form the complete DNA polymerase III complex.</text>
</comment>
<dbReference type="Pfam" id="PF12169">
    <property type="entry name" value="DNA_pol3_gamma3"/>
    <property type="match status" value="1"/>
</dbReference>
<proteinExistence type="inferred from homology"/>
<sequence length="616" mass="66627">MSYQVIARKYRPQRFSEVVGQEHVTRTLANAIAQNRIAHAYLFCGPRGTGKTTIARIFAKCLNATNGPTVEFSDDDPRCREIAEGRSLDVLEIDAASNRGIDEIRSLRETVHYAPAQSRFRIYIIDEVHMLTREAFNALLKTLEEPPDHVKFMFATTEPEKVPATILSRCQRFDLRRIPTALMVRHLAHIARLEGVEIDEAALYAIARGADGGLRDAESTLDQLISFCGRRIQESDVLSMYGLTARDQLLGLSGAILRGDRIGVVRLLDQLLGQGKDPGRLLGDLVGHFRNLMVWQLAGDDAELLDLSEAERTALREQAGLVTWEGAARIVEVLADAENRLGDAVSRQVMLEVALLRAIEARQAVSLEYVLEKLRALRNGLEVESRESATNPGSTPSAGGFGGQQDLETAAVSGLDQSVPDARPASATAAAAGPLASGAAPASTPTSDEAFWARLLDTVGRASPFLRSYLEHAYLARREGQRVVIGFPREWQEYKALADTPQFRQVLETKLRELGMPTAEVTFVVADPPVTQPSPGLADAPATGVGAGGAPQTPEAGAGAVGGASGTSGTRPAARARKPAGETPAPPLKLDPEEFKNDPLIRQALEMFKARIVKQG</sequence>
<evidence type="ECO:0000256" key="7">
    <source>
        <dbReference type="ARBA" id="ARBA00022833"/>
    </source>
</evidence>
<dbReference type="SMART" id="SM00382">
    <property type="entry name" value="AAA"/>
    <property type="match status" value="1"/>
</dbReference>
<evidence type="ECO:0000256" key="2">
    <source>
        <dbReference type="ARBA" id="ARBA00022679"/>
    </source>
</evidence>
<dbReference type="PANTHER" id="PTHR11669">
    <property type="entry name" value="REPLICATION FACTOR C / DNA POLYMERASE III GAMMA-TAU SUBUNIT"/>
    <property type="match status" value="1"/>
</dbReference>
<dbReference type="InterPro" id="IPR012763">
    <property type="entry name" value="DNA_pol_III_sug/sutau_N"/>
</dbReference>
<dbReference type="NCBIfam" id="TIGR02397">
    <property type="entry name" value="dnaX_nterm"/>
    <property type="match status" value="1"/>
</dbReference>
<evidence type="ECO:0000256" key="8">
    <source>
        <dbReference type="ARBA" id="ARBA00022840"/>
    </source>
</evidence>
<dbReference type="GO" id="GO:0009360">
    <property type="term" value="C:DNA polymerase III complex"/>
    <property type="evidence" value="ECO:0007669"/>
    <property type="project" value="InterPro"/>
</dbReference>
<dbReference type="GO" id="GO:0046872">
    <property type="term" value="F:metal ion binding"/>
    <property type="evidence" value="ECO:0007669"/>
    <property type="project" value="UniProtKB-KW"/>
</dbReference>
<dbReference type="InterPro" id="IPR050238">
    <property type="entry name" value="DNA_Rep/Repair_Clamp_Loader"/>
</dbReference>
<dbReference type="InterPro" id="IPR003593">
    <property type="entry name" value="AAA+_ATPase"/>
</dbReference>
<dbReference type="CDD" id="cd18137">
    <property type="entry name" value="HLD_clamp_pol_III_gamma_tau"/>
    <property type="match status" value="1"/>
</dbReference>
<reference evidence="14 15" key="1">
    <citation type="submission" date="2020-02" db="EMBL/GenBank/DDBJ databases">
        <title>Draft genome sequence of Limisphaera ngatamarikiensis NGM72.4T, a thermophilic Verrucomicrobia grouped in subdivision 3.</title>
        <authorList>
            <person name="Carere C.R."/>
            <person name="Steen J."/>
            <person name="Hugenholtz P."/>
            <person name="Stott M.B."/>
        </authorList>
    </citation>
    <scope>NUCLEOTIDE SEQUENCE [LARGE SCALE GENOMIC DNA]</scope>
    <source>
        <strain evidence="14 15">NGM72.4</strain>
    </source>
</reference>
<name>A0A6M1RU84_9BACT</name>
<dbReference type="Proteomes" id="UP000477311">
    <property type="component" value="Unassembled WGS sequence"/>
</dbReference>
<dbReference type="PANTHER" id="PTHR11669:SF0">
    <property type="entry name" value="PROTEIN STICHEL-LIKE 2"/>
    <property type="match status" value="1"/>
</dbReference>
<dbReference type="GO" id="GO:0003677">
    <property type="term" value="F:DNA binding"/>
    <property type="evidence" value="ECO:0007669"/>
    <property type="project" value="InterPro"/>
</dbReference>
<evidence type="ECO:0000256" key="12">
    <source>
        <dbReference type="SAM" id="MobiDB-lite"/>
    </source>
</evidence>
<dbReference type="GO" id="GO:0003887">
    <property type="term" value="F:DNA-directed DNA polymerase activity"/>
    <property type="evidence" value="ECO:0007669"/>
    <property type="project" value="UniProtKB-KW"/>
</dbReference>
<dbReference type="EC" id="2.7.7.7" evidence="11"/>
<dbReference type="Gene3D" id="1.10.8.60">
    <property type="match status" value="1"/>
</dbReference>
<organism evidence="14 15">
    <name type="scientific">Limisphaera ngatamarikiensis</name>
    <dbReference type="NCBI Taxonomy" id="1324935"/>
    <lineage>
        <taxon>Bacteria</taxon>
        <taxon>Pseudomonadati</taxon>
        <taxon>Verrucomicrobiota</taxon>
        <taxon>Verrucomicrobiia</taxon>
        <taxon>Limisphaerales</taxon>
        <taxon>Limisphaeraceae</taxon>
        <taxon>Limisphaera</taxon>
    </lineage>
</organism>
<keyword evidence="7" id="KW-0862">Zinc</keyword>
<keyword evidence="3 11" id="KW-0548">Nucleotidyltransferase</keyword>
<dbReference type="RefSeq" id="WP_165106710.1">
    <property type="nucleotide sequence ID" value="NZ_JAAKYA010000042.1"/>
</dbReference>
<dbReference type="PRINTS" id="PR00300">
    <property type="entry name" value="CLPPROTEASEA"/>
</dbReference>
<comment type="catalytic activity">
    <reaction evidence="10 11">
        <text>DNA(n) + a 2'-deoxyribonucleoside 5'-triphosphate = DNA(n+1) + diphosphate</text>
        <dbReference type="Rhea" id="RHEA:22508"/>
        <dbReference type="Rhea" id="RHEA-COMP:17339"/>
        <dbReference type="Rhea" id="RHEA-COMP:17340"/>
        <dbReference type="ChEBI" id="CHEBI:33019"/>
        <dbReference type="ChEBI" id="CHEBI:61560"/>
        <dbReference type="ChEBI" id="CHEBI:173112"/>
        <dbReference type="EC" id="2.7.7.7"/>
    </reaction>
</comment>
<comment type="function">
    <text evidence="11">DNA polymerase III is a complex, multichain enzyme responsible for most of the replicative synthesis in bacteria. This DNA polymerase also exhibits 3' to 5' exonuclease activity.</text>
</comment>
<evidence type="ECO:0000256" key="9">
    <source>
        <dbReference type="ARBA" id="ARBA00022932"/>
    </source>
</evidence>
<dbReference type="InterPro" id="IPR045085">
    <property type="entry name" value="HLD_clamp_pol_III_gamma_tau"/>
</dbReference>
<dbReference type="FunFam" id="3.40.50.300:FF:000014">
    <property type="entry name" value="DNA polymerase III subunit gamma/tau"/>
    <property type="match status" value="1"/>
</dbReference>
<dbReference type="Pfam" id="PF13177">
    <property type="entry name" value="DNA_pol3_delta2"/>
    <property type="match status" value="1"/>
</dbReference>
<evidence type="ECO:0000256" key="6">
    <source>
        <dbReference type="ARBA" id="ARBA00022741"/>
    </source>
</evidence>
<keyword evidence="8 11" id="KW-0067">ATP-binding</keyword>
<keyword evidence="4 11" id="KW-0235">DNA replication</keyword>
<evidence type="ECO:0000313" key="14">
    <source>
        <dbReference type="EMBL" id="NGO38961.1"/>
    </source>
</evidence>
<dbReference type="EMBL" id="JAAKYA010000042">
    <property type="protein sequence ID" value="NGO38961.1"/>
    <property type="molecule type" value="Genomic_DNA"/>
</dbReference>
<feature type="region of interest" description="Disordered" evidence="12">
    <location>
        <begin position="530"/>
        <end position="596"/>
    </location>
</feature>
<dbReference type="CDD" id="cd00009">
    <property type="entry name" value="AAA"/>
    <property type="match status" value="1"/>
</dbReference>
<protein>
    <recommendedName>
        <fullName evidence="11">DNA polymerase III subunit gamma/tau</fullName>
        <ecNumber evidence="11">2.7.7.7</ecNumber>
    </recommendedName>
</protein>
<dbReference type="InterPro" id="IPR008921">
    <property type="entry name" value="DNA_pol3_clamp-load_cplx_C"/>
</dbReference>
<evidence type="ECO:0000256" key="10">
    <source>
        <dbReference type="ARBA" id="ARBA00049244"/>
    </source>
</evidence>
<keyword evidence="6 11" id="KW-0547">Nucleotide-binding</keyword>
<dbReference type="GO" id="GO:0006261">
    <property type="term" value="P:DNA-templated DNA replication"/>
    <property type="evidence" value="ECO:0007669"/>
    <property type="project" value="TreeGrafter"/>
</dbReference>
<dbReference type="GO" id="GO:0005524">
    <property type="term" value="F:ATP binding"/>
    <property type="evidence" value="ECO:0007669"/>
    <property type="project" value="UniProtKB-KW"/>
</dbReference>
<dbReference type="InterPro" id="IPR027417">
    <property type="entry name" value="P-loop_NTPase"/>
</dbReference>
<dbReference type="AlphaFoldDB" id="A0A6M1RU84"/>
<comment type="similarity">
    <text evidence="1 11">Belongs to the DnaX/STICHEL family.</text>
</comment>
<dbReference type="InterPro" id="IPR001270">
    <property type="entry name" value="ClpA/B"/>
</dbReference>
<dbReference type="Pfam" id="PF22608">
    <property type="entry name" value="DNAX_ATPase_lid"/>
    <property type="match status" value="1"/>
</dbReference>
<evidence type="ECO:0000256" key="3">
    <source>
        <dbReference type="ARBA" id="ARBA00022695"/>
    </source>
</evidence>
<dbReference type="Gene3D" id="3.40.50.300">
    <property type="entry name" value="P-loop containing nucleotide triphosphate hydrolases"/>
    <property type="match status" value="1"/>
</dbReference>
<comment type="caution">
    <text evidence="14">The sequence shown here is derived from an EMBL/GenBank/DDBJ whole genome shotgun (WGS) entry which is preliminary data.</text>
</comment>
<dbReference type="Gene3D" id="1.20.272.10">
    <property type="match status" value="1"/>
</dbReference>
<dbReference type="NCBIfam" id="NF004046">
    <property type="entry name" value="PRK05563.1"/>
    <property type="match status" value="1"/>
</dbReference>
<evidence type="ECO:0000256" key="1">
    <source>
        <dbReference type="ARBA" id="ARBA00006360"/>
    </source>
</evidence>
<accession>A0A6M1RU84</accession>
<feature type="region of interest" description="Disordered" evidence="12">
    <location>
        <begin position="382"/>
        <end position="405"/>
    </location>
</feature>
<keyword evidence="5" id="KW-0479">Metal-binding</keyword>
<evidence type="ECO:0000256" key="11">
    <source>
        <dbReference type="RuleBase" id="RU364063"/>
    </source>
</evidence>
<evidence type="ECO:0000256" key="5">
    <source>
        <dbReference type="ARBA" id="ARBA00022723"/>
    </source>
</evidence>
<gene>
    <name evidence="11 14" type="primary">dnaX</name>
    <name evidence="14" type="ORF">G4L39_06065</name>
</gene>
<evidence type="ECO:0000259" key="13">
    <source>
        <dbReference type="SMART" id="SM00382"/>
    </source>
</evidence>
<dbReference type="SUPFAM" id="SSF48019">
    <property type="entry name" value="post-AAA+ oligomerization domain-like"/>
    <property type="match status" value="1"/>
</dbReference>
<keyword evidence="2 11" id="KW-0808">Transferase</keyword>
<dbReference type="InterPro" id="IPR022754">
    <property type="entry name" value="DNA_pol_III_gamma-3"/>
</dbReference>
<evidence type="ECO:0000256" key="4">
    <source>
        <dbReference type="ARBA" id="ARBA00022705"/>
    </source>
</evidence>
<feature type="compositionally biased region" description="Polar residues" evidence="12">
    <location>
        <begin position="388"/>
        <end position="397"/>
    </location>
</feature>
<dbReference type="FunFam" id="1.10.8.60:FF:000013">
    <property type="entry name" value="DNA polymerase III subunit gamma/tau"/>
    <property type="match status" value="1"/>
</dbReference>
<keyword evidence="9 11" id="KW-0239">DNA-directed DNA polymerase</keyword>
<evidence type="ECO:0000313" key="15">
    <source>
        <dbReference type="Proteomes" id="UP000477311"/>
    </source>
</evidence>
<feature type="domain" description="AAA+ ATPase" evidence="13">
    <location>
        <begin position="37"/>
        <end position="179"/>
    </location>
</feature>